<dbReference type="RefSeq" id="WP_124784399.1">
    <property type="nucleotide sequence ID" value="NZ_CP034171.1"/>
</dbReference>
<dbReference type="Pfam" id="PF20815">
    <property type="entry name" value="GIY_YIG_2"/>
    <property type="match status" value="1"/>
</dbReference>
<gene>
    <name evidence="2" type="ORF">EIH08_05110</name>
</gene>
<name>A0A3G8WG75_9FLAO</name>
<accession>A0A3G8WG75</accession>
<dbReference type="InterPro" id="IPR049311">
    <property type="entry name" value="GIY_YIG_cat"/>
</dbReference>
<proteinExistence type="predicted"/>
<organism evidence="2 3">
    <name type="scientific">Chryseobacterium taklimakanense</name>
    <dbReference type="NCBI Taxonomy" id="536441"/>
    <lineage>
        <taxon>Bacteria</taxon>
        <taxon>Pseudomonadati</taxon>
        <taxon>Bacteroidota</taxon>
        <taxon>Flavobacteriia</taxon>
        <taxon>Flavobacteriales</taxon>
        <taxon>Weeksellaceae</taxon>
        <taxon>Chryseobacterium group</taxon>
        <taxon>Chryseobacterium</taxon>
    </lineage>
</organism>
<evidence type="ECO:0000259" key="1">
    <source>
        <dbReference type="Pfam" id="PF20815"/>
    </source>
</evidence>
<dbReference type="AlphaFoldDB" id="A0A3G8WG75"/>
<reference evidence="3" key="1">
    <citation type="submission" date="2018-11" db="EMBL/GenBank/DDBJ databases">
        <title>Proposal to divide the Flavobacteriaceae and reorganize its genera based on Amino Acid Identity values calculated from whole genome sequences.</title>
        <authorList>
            <person name="Nicholson A.C."/>
            <person name="Gulvik C.A."/>
            <person name="Whitney A.M."/>
            <person name="Humrighouse B.W."/>
            <person name="Bell M."/>
            <person name="Holmes B."/>
            <person name="Steigerwalt A.B."/>
            <person name="Villarma A."/>
            <person name="Sheth M."/>
            <person name="Batra D."/>
            <person name="Pryor J."/>
            <person name="Bernardet J.-F."/>
            <person name="Hugo C."/>
            <person name="Kampfer P."/>
            <person name="Newman J.D."/>
            <person name="McQuiston J.R."/>
        </authorList>
    </citation>
    <scope>NUCLEOTIDE SEQUENCE [LARGE SCALE GENOMIC DNA]</scope>
    <source>
        <strain evidence="3">H4753</strain>
    </source>
</reference>
<dbReference type="EMBL" id="CP034171">
    <property type="protein sequence ID" value="AZI20180.1"/>
    <property type="molecule type" value="Genomic_DNA"/>
</dbReference>
<feature type="domain" description="GIY-YIG catalytic" evidence="1">
    <location>
        <begin position="25"/>
        <end position="171"/>
    </location>
</feature>
<evidence type="ECO:0000313" key="2">
    <source>
        <dbReference type="EMBL" id="AZI20180.1"/>
    </source>
</evidence>
<dbReference type="Proteomes" id="UP000282297">
    <property type="component" value="Chromosome"/>
</dbReference>
<evidence type="ECO:0000313" key="3">
    <source>
        <dbReference type="Proteomes" id="UP000282297"/>
    </source>
</evidence>
<sequence length="173" mass="20193">MTTLKHFKHFDPLKNNKELIPDSAGVYMIVLKKNCKLPKLECDYCCKKLFDKEVIYVGISSKSLRNRDFRQHFNGNAGSSTLRKSIGSLFGFKKIPRSQNQDDGKTKFNEKDEGFISDWMRRNLEFYYLVHSNYDAIENFLIENLNPPLNLSKNSNAENLEFRTLLSKLRSIK</sequence>
<protein>
    <recommendedName>
        <fullName evidence="1">GIY-YIG catalytic domain-containing protein</fullName>
    </recommendedName>
</protein>